<feature type="compositionally biased region" description="Low complexity" evidence="11">
    <location>
        <begin position="561"/>
        <end position="570"/>
    </location>
</feature>
<feature type="domain" description="PASTA" evidence="14">
    <location>
        <begin position="423"/>
        <end position="490"/>
    </location>
</feature>
<feature type="region of interest" description="Disordered" evidence="11">
    <location>
        <begin position="387"/>
        <end position="413"/>
    </location>
</feature>
<dbReference type="Gene3D" id="3.30.10.20">
    <property type="match status" value="3"/>
</dbReference>
<evidence type="ECO:0000313" key="16">
    <source>
        <dbReference type="Proteomes" id="UP001233673"/>
    </source>
</evidence>
<dbReference type="InterPro" id="IPR008271">
    <property type="entry name" value="Ser/Thr_kinase_AS"/>
</dbReference>
<keyword evidence="12" id="KW-1133">Transmembrane helix</keyword>
<accession>A0ABT9IHI6</accession>
<evidence type="ECO:0000259" key="13">
    <source>
        <dbReference type="PROSITE" id="PS50011"/>
    </source>
</evidence>
<dbReference type="Gene3D" id="3.30.200.20">
    <property type="entry name" value="Phosphorylase Kinase, domain 1"/>
    <property type="match status" value="1"/>
</dbReference>
<evidence type="ECO:0000313" key="15">
    <source>
        <dbReference type="EMBL" id="MDP5185039.1"/>
    </source>
</evidence>
<gene>
    <name evidence="15" type="primary">pknB</name>
    <name evidence="15" type="ORF">QOZ88_20590</name>
</gene>
<evidence type="ECO:0000256" key="12">
    <source>
        <dbReference type="SAM" id="Phobius"/>
    </source>
</evidence>
<dbReference type="SMART" id="SM00740">
    <property type="entry name" value="PASTA"/>
    <property type="match status" value="3"/>
</dbReference>
<dbReference type="SMART" id="SM00220">
    <property type="entry name" value="S_TKc"/>
    <property type="match status" value="1"/>
</dbReference>
<dbReference type="InterPro" id="IPR005543">
    <property type="entry name" value="PASTA_dom"/>
</dbReference>
<dbReference type="PROSITE" id="PS00107">
    <property type="entry name" value="PROTEIN_KINASE_ATP"/>
    <property type="match status" value="1"/>
</dbReference>
<evidence type="ECO:0000256" key="7">
    <source>
        <dbReference type="ARBA" id="ARBA00022840"/>
    </source>
</evidence>
<feature type="compositionally biased region" description="Pro residues" evidence="11">
    <location>
        <begin position="571"/>
        <end position="583"/>
    </location>
</feature>
<feature type="compositionally biased region" description="Polar residues" evidence="11">
    <location>
        <begin position="388"/>
        <end position="406"/>
    </location>
</feature>
<protein>
    <recommendedName>
        <fullName evidence="1">non-specific serine/threonine protein kinase</fullName>
        <ecNumber evidence="1">2.7.11.1</ecNumber>
    </recommendedName>
</protein>
<sequence>MTTPQVLGERYEIGGVLGRGGMAEVHHGRDLRLGREVAVKVLRHDLARDPSFQVRFRREAQASASLNHPAIVAVYDTGEDRTPSGATPYIVMEYVEGETLRDVLRREGRLPIERAMSLAADICGALDFSHRNGIVHRDVKPGNVMITPQGTVKVMDFGIARAVSDSAATMTSTAAVIGTAQYLSPEQARGEGVDARSDVYSLGCLLYELVTGAPPFTGDSPVSVAYQHVREDPRLPSSINPDVPPELDAILLKAMSKNPANRYQSAADMRNDLLRALAGQRVEATPVMGDAEKTAIIGAPVGGYASGYGDEDWDDDGDRRRKRRIIAIVAVLGVLLLGGAIAAAVALTRGEDTPTVAQVSVPPLLNLDQAAAEQAITGAGLAVGEVTQEASTTVPEGQVVGSTPPSGSRVDEGTDVDLVISAGPDTVQVPNVVGLTEDQARANLEQAGFTNVSSRQVESIEYDEGRVAAVSPAESSQADPDTAITLSVSTGTIEMPDVVNQTEAQARAALQEAGFGAGQITVQDVERDDVAPGTVVETDPSAGQDVGSGETITLLVAIPVPAEEPATPTTTSPPSPPAEPETPPTEDEGGEG</sequence>
<dbReference type="Proteomes" id="UP001233673">
    <property type="component" value="Unassembled WGS sequence"/>
</dbReference>
<evidence type="ECO:0000256" key="5">
    <source>
        <dbReference type="ARBA" id="ARBA00022741"/>
    </source>
</evidence>
<evidence type="ECO:0000256" key="8">
    <source>
        <dbReference type="ARBA" id="ARBA00047899"/>
    </source>
</evidence>
<organism evidence="15 16">
    <name type="scientific">Blastococcus carthaginiensis</name>
    <dbReference type="NCBI Taxonomy" id="3050034"/>
    <lineage>
        <taxon>Bacteria</taxon>
        <taxon>Bacillati</taxon>
        <taxon>Actinomycetota</taxon>
        <taxon>Actinomycetes</taxon>
        <taxon>Geodermatophilales</taxon>
        <taxon>Geodermatophilaceae</taxon>
        <taxon>Blastococcus</taxon>
    </lineage>
</organism>
<feature type="domain" description="Protein kinase" evidence="13">
    <location>
        <begin position="11"/>
        <end position="274"/>
    </location>
</feature>
<evidence type="ECO:0000256" key="11">
    <source>
        <dbReference type="SAM" id="MobiDB-lite"/>
    </source>
</evidence>
<keyword evidence="7 10" id="KW-0067">ATP-binding</keyword>
<dbReference type="PANTHER" id="PTHR43289">
    <property type="entry name" value="MITOGEN-ACTIVATED PROTEIN KINASE KINASE KINASE 20-RELATED"/>
    <property type="match status" value="1"/>
</dbReference>
<dbReference type="PROSITE" id="PS51178">
    <property type="entry name" value="PASTA"/>
    <property type="match status" value="3"/>
</dbReference>
<feature type="binding site" evidence="10">
    <location>
        <position position="40"/>
    </location>
    <ligand>
        <name>ATP</name>
        <dbReference type="ChEBI" id="CHEBI:30616"/>
    </ligand>
</feature>
<dbReference type="GO" id="GO:0016301">
    <property type="term" value="F:kinase activity"/>
    <property type="evidence" value="ECO:0007669"/>
    <property type="project" value="UniProtKB-KW"/>
</dbReference>
<keyword evidence="2" id="KW-0723">Serine/threonine-protein kinase</keyword>
<evidence type="ECO:0000256" key="10">
    <source>
        <dbReference type="PROSITE-ProRule" id="PRU10141"/>
    </source>
</evidence>
<comment type="catalytic activity">
    <reaction evidence="9">
        <text>L-seryl-[protein] + ATP = O-phospho-L-seryl-[protein] + ADP + H(+)</text>
        <dbReference type="Rhea" id="RHEA:17989"/>
        <dbReference type="Rhea" id="RHEA-COMP:9863"/>
        <dbReference type="Rhea" id="RHEA-COMP:11604"/>
        <dbReference type="ChEBI" id="CHEBI:15378"/>
        <dbReference type="ChEBI" id="CHEBI:29999"/>
        <dbReference type="ChEBI" id="CHEBI:30616"/>
        <dbReference type="ChEBI" id="CHEBI:83421"/>
        <dbReference type="ChEBI" id="CHEBI:456216"/>
        <dbReference type="EC" id="2.7.11.1"/>
    </reaction>
</comment>
<dbReference type="Gene3D" id="1.10.510.10">
    <property type="entry name" value="Transferase(Phosphotransferase) domain 1"/>
    <property type="match status" value="1"/>
</dbReference>
<dbReference type="InterPro" id="IPR017441">
    <property type="entry name" value="Protein_kinase_ATP_BS"/>
</dbReference>
<feature type="domain" description="PASTA" evidence="14">
    <location>
        <begin position="491"/>
        <end position="558"/>
    </location>
</feature>
<keyword evidence="5 10" id="KW-0547">Nucleotide-binding</keyword>
<dbReference type="CDD" id="cd06577">
    <property type="entry name" value="PASTA_pknB"/>
    <property type="match status" value="3"/>
</dbReference>
<dbReference type="PROSITE" id="PS50011">
    <property type="entry name" value="PROTEIN_KINASE_DOM"/>
    <property type="match status" value="1"/>
</dbReference>
<dbReference type="EC" id="2.7.11.1" evidence="1"/>
<feature type="region of interest" description="Disordered" evidence="11">
    <location>
        <begin position="557"/>
        <end position="592"/>
    </location>
</feature>
<dbReference type="EMBL" id="JASNFN010000035">
    <property type="protein sequence ID" value="MDP5185039.1"/>
    <property type="molecule type" value="Genomic_DNA"/>
</dbReference>
<evidence type="ECO:0000256" key="3">
    <source>
        <dbReference type="ARBA" id="ARBA00022679"/>
    </source>
</evidence>
<feature type="transmembrane region" description="Helical" evidence="12">
    <location>
        <begin position="325"/>
        <end position="347"/>
    </location>
</feature>
<keyword evidence="6 15" id="KW-0418">Kinase</keyword>
<comment type="caution">
    <text evidence="15">The sequence shown here is derived from an EMBL/GenBank/DDBJ whole genome shotgun (WGS) entry which is preliminary data.</text>
</comment>
<dbReference type="PROSITE" id="PS00108">
    <property type="entry name" value="PROTEIN_KINASE_ST"/>
    <property type="match status" value="1"/>
</dbReference>
<evidence type="ECO:0000256" key="2">
    <source>
        <dbReference type="ARBA" id="ARBA00022527"/>
    </source>
</evidence>
<dbReference type="Pfam" id="PF00069">
    <property type="entry name" value="Pkinase"/>
    <property type="match status" value="1"/>
</dbReference>
<dbReference type="PANTHER" id="PTHR43289:SF6">
    <property type="entry name" value="SERINE_THREONINE-PROTEIN KINASE NEKL-3"/>
    <property type="match status" value="1"/>
</dbReference>
<dbReference type="CDD" id="cd14014">
    <property type="entry name" value="STKc_PknB_like"/>
    <property type="match status" value="1"/>
</dbReference>
<reference evidence="16" key="1">
    <citation type="submission" date="2023-05" db="EMBL/GenBank/DDBJ databases">
        <title>Draft genome of Pseudofrankia sp. BMG5.37.</title>
        <authorList>
            <person name="Gtari M."/>
            <person name="Ghodhbane F."/>
            <person name="Sbissi I."/>
        </authorList>
    </citation>
    <scope>NUCLEOTIDE SEQUENCE [LARGE SCALE GENOMIC DNA]</scope>
    <source>
        <strain evidence="16">BMG 814</strain>
    </source>
</reference>
<proteinExistence type="predicted"/>
<evidence type="ECO:0000256" key="1">
    <source>
        <dbReference type="ARBA" id="ARBA00012513"/>
    </source>
</evidence>
<dbReference type="SUPFAM" id="SSF56112">
    <property type="entry name" value="Protein kinase-like (PK-like)"/>
    <property type="match status" value="1"/>
</dbReference>
<evidence type="ECO:0000256" key="4">
    <source>
        <dbReference type="ARBA" id="ARBA00022737"/>
    </source>
</evidence>
<keyword evidence="12" id="KW-0472">Membrane</keyword>
<evidence type="ECO:0000256" key="6">
    <source>
        <dbReference type="ARBA" id="ARBA00022777"/>
    </source>
</evidence>
<dbReference type="Pfam" id="PF03793">
    <property type="entry name" value="PASTA"/>
    <property type="match status" value="3"/>
</dbReference>
<name>A0ABT9IHI6_9ACTN</name>
<dbReference type="RefSeq" id="WP_306001573.1">
    <property type="nucleotide sequence ID" value="NZ_JASNFN010000035.1"/>
</dbReference>
<comment type="catalytic activity">
    <reaction evidence="8">
        <text>L-threonyl-[protein] + ATP = O-phospho-L-threonyl-[protein] + ADP + H(+)</text>
        <dbReference type="Rhea" id="RHEA:46608"/>
        <dbReference type="Rhea" id="RHEA-COMP:11060"/>
        <dbReference type="Rhea" id="RHEA-COMP:11605"/>
        <dbReference type="ChEBI" id="CHEBI:15378"/>
        <dbReference type="ChEBI" id="CHEBI:30013"/>
        <dbReference type="ChEBI" id="CHEBI:30616"/>
        <dbReference type="ChEBI" id="CHEBI:61977"/>
        <dbReference type="ChEBI" id="CHEBI:456216"/>
        <dbReference type="EC" id="2.7.11.1"/>
    </reaction>
</comment>
<dbReference type="InterPro" id="IPR011009">
    <property type="entry name" value="Kinase-like_dom_sf"/>
</dbReference>
<keyword evidence="12" id="KW-0812">Transmembrane</keyword>
<evidence type="ECO:0000256" key="9">
    <source>
        <dbReference type="ARBA" id="ARBA00048679"/>
    </source>
</evidence>
<dbReference type="NCBIfam" id="NF033483">
    <property type="entry name" value="PknB_PASTA_kin"/>
    <property type="match status" value="1"/>
</dbReference>
<keyword evidence="4" id="KW-0677">Repeat</keyword>
<evidence type="ECO:0000259" key="14">
    <source>
        <dbReference type="PROSITE" id="PS51178"/>
    </source>
</evidence>
<feature type="domain" description="PASTA" evidence="14">
    <location>
        <begin position="355"/>
        <end position="422"/>
    </location>
</feature>
<keyword evidence="3" id="KW-0808">Transferase</keyword>
<dbReference type="InterPro" id="IPR000719">
    <property type="entry name" value="Prot_kinase_dom"/>
</dbReference>
<keyword evidence="16" id="KW-1185">Reference proteome</keyword>